<dbReference type="PROSITE" id="PS50893">
    <property type="entry name" value="ABC_TRANSPORTER_2"/>
    <property type="match status" value="1"/>
</dbReference>
<dbReference type="Gene3D" id="3.40.50.300">
    <property type="entry name" value="P-loop containing nucleotide triphosphate hydrolases"/>
    <property type="match status" value="1"/>
</dbReference>
<keyword evidence="7" id="KW-1185">Reference proteome</keyword>
<sequence length="319" mass="35645">MTEVLVEIDNLSKYFTVRSGWFGASKTLHAVDNVSLSLHKGECFGLVGESGCGKSTLSRTLLQLYAPTSGTVRIAGSDISSVTRRVRRRNTRNVQMVFQDSYWSMNPKLRVGDVVGEPLRTHTKLSAAERNRKVAILLEQVGLPADFARRFPSQLSGGQRQRIGIARAIALQPELLILDEPTSALDMSVQAQILNLLKDLQEEQQLTYLFVSHDLSVVRHMCTRMAVMYLGQIVETGTTEQIFAHPLHPYTRMLMQAVPDIEGNAELTFYDGEMPKAIDPPVGCRFASRCPHVTEKCTQENQSLRELDGDRSVRCHLAM</sequence>
<protein>
    <submittedName>
        <fullName evidence="6">ABC transporter ATP-binding protein</fullName>
    </submittedName>
</protein>
<dbReference type="InterPro" id="IPR050319">
    <property type="entry name" value="ABC_transp_ATP-bind"/>
</dbReference>
<dbReference type="EMBL" id="JABWCS010000220">
    <property type="protein sequence ID" value="NUU63849.1"/>
    <property type="molecule type" value="Genomic_DNA"/>
</dbReference>
<evidence type="ECO:0000256" key="1">
    <source>
        <dbReference type="ARBA" id="ARBA00005417"/>
    </source>
</evidence>
<dbReference type="GO" id="GO:0055085">
    <property type="term" value="P:transmembrane transport"/>
    <property type="evidence" value="ECO:0007669"/>
    <property type="project" value="UniProtKB-ARBA"/>
</dbReference>
<evidence type="ECO:0000256" key="4">
    <source>
        <dbReference type="ARBA" id="ARBA00022840"/>
    </source>
</evidence>
<dbReference type="GO" id="GO:0016887">
    <property type="term" value="F:ATP hydrolysis activity"/>
    <property type="evidence" value="ECO:0007669"/>
    <property type="project" value="InterPro"/>
</dbReference>
<dbReference type="InterPro" id="IPR017871">
    <property type="entry name" value="ABC_transporter-like_CS"/>
</dbReference>
<reference evidence="6" key="1">
    <citation type="submission" date="2020-06" db="EMBL/GenBank/DDBJ databases">
        <title>Paenibacillus sp. nov., isolated from soil.</title>
        <authorList>
            <person name="Seo Y.L."/>
        </authorList>
    </citation>
    <scope>NUCLEOTIDE SEQUENCE [LARGE SCALE GENOMIC DNA]</scope>
    <source>
        <strain evidence="6">JW14</strain>
    </source>
</reference>
<dbReference type="Pfam" id="PF00005">
    <property type="entry name" value="ABC_tran"/>
    <property type="match status" value="1"/>
</dbReference>
<dbReference type="AlphaFoldDB" id="A0A850EW27"/>
<dbReference type="SUPFAM" id="SSF52540">
    <property type="entry name" value="P-loop containing nucleoside triphosphate hydrolases"/>
    <property type="match status" value="1"/>
</dbReference>
<dbReference type="GO" id="GO:0015833">
    <property type="term" value="P:peptide transport"/>
    <property type="evidence" value="ECO:0007669"/>
    <property type="project" value="InterPro"/>
</dbReference>
<dbReference type="Pfam" id="PF08352">
    <property type="entry name" value="oligo_HPY"/>
    <property type="match status" value="1"/>
</dbReference>
<gene>
    <name evidence="6" type="ORF">HPT30_26190</name>
</gene>
<dbReference type="SMART" id="SM00382">
    <property type="entry name" value="AAA"/>
    <property type="match status" value="1"/>
</dbReference>
<proteinExistence type="inferred from homology"/>
<dbReference type="NCBIfam" id="TIGR01727">
    <property type="entry name" value="oligo_HPY"/>
    <property type="match status" value="1"/>
</dbReference>
<dbReference type="InterPro" id="IPR003439">
    <property type="entry name" value="ABC_transporter-like_ATP-bd"/>
</dbReference>
<evidence type="ECO:0000313" key="7">
    <source>
        <dbReference type="Proteomes" id="UP000564806"/>
    </source>
</evidence>
<dbReference type="CDD" id="cd03257">
    <property type="entry name" value="ABC_NikE_OppD_transporters"/>
    <property type="match status" value="1"/>
</dbReference>
<dbReference type="InterPro" id="IPR027417">
    <property type="entry name" value="P-loop_NTPase"/>
</dbReference>
<dbReference type="PANTHER" id="PTHR43776:SF8">
    <property type="entry name" value="ABC TRANSPORTER, ATP-BINDING PROTEIN"/>
    <property type="match status" value="1"/>
</dbReference>
<comment type="caution">
    <text evidence="6">The sequence shown here is derived from an EMBL/GenBank/DDBJ whole genome shotgun (WGS) entry which is preliminary data.</text>
</comment>
<dbReference type="InterPro" id="IPR003593">
    <property type="entry name" value="AAA+_ATPase"/>
</dbReference>
<dbReference type="FunFam" id="3.40.50.300:FF:000016">
    <property type="entry name" value="Oligopeptide ABC transporter ATP-binding component"/>
    <property type="match status" value="1"/>
</dbReference>
<dbReference type="RefSeq" id="WP_175374221.1">
    <property type="nucleotide sequence ID" value="NZ_JABWCS010000220.1"/>
</dbReference>
<keyword evidence="4 6" id="KW-0067">ATP-binding</keyword>
<keyword evidence="3" id="KW-0547">Nucleotide-binding</keyword>
<dbReference type="InterPro" id="IPR013563">
    <property type="entry name" value="Oligopep_ABC_C"/>
</dbReference>
<evidence type="ECO:0000256" key="3">
    <source>
        <dbReference type="ARBA" id="ARBA00022741"/>
    </source>
</evidence>
<dbReference type="GO" id="GO:0005524">
    <property type="term" value="F:ATP binding"/>
    <property type="evidence" value="ECO:0007669"/>
    <property type="project" value="UniProtKB-KW"/>
</dbReference>
<organism evidence="6 7">
    <name type="scientific">Paenibacillus agri</name>
    <dbReference type="NCBI Taxonomy" id="2744309"/>
    <lineage>
        <taxon>Bacteria</taxon>
        <taxon>Bacillati</taxon>
        <taxon>Bacillota</taxon>
        <taxon>Bacilli</taxon>
        <taxon>Bacillales</taxon>
        <taxon>Paenibacillaceae</taxon>
        <taxon>Paenibacillus</taxon>
    </lineage>
</organism>
<evidence type="ECO:0000313" key="6">
    <source>
        <dbReference type="EMBL" id="NUU63849.1"/>
    </source>
</evidence>
<name>A0A850EW27_9BACL</name>
<evidence type="ECO:0000259" key="5">
    <source>
        <dbReference type="PROSITE" id="PS50893"/>
    </source>
</evidence>
<accession>A0A850EW27</accession>
<dbReference type="PANTHER" id="PTHR43776">
    <property type="entry name" value="TRANSPORT ATP-BINDING PROTEIN"/>
    <property type="match status" value="1"/>
</dbReference>
<feature type="domain" description="ABC transporter" evidence="5">
    <location>
        <begin position="6"/>
        <end position="255"/>
    </location>
</feature>
<evidence type="ECO:0000256" key="2">
    <source>
        <dbReference type="ARBA" id="ARBA00022448"/>
    </source>
</evidence>
<comment type="similarity">
    <text evidence="1">Belongs to the ABC transporter superfamily.</text>
</comment>
<dbReference type="PROSITE" id="PS00211">
    <property type="entry name" value="ABC_TRANSPORTER_1"/>
    <property type="match status" value="1"/>
</dbReference>
<dbReference type="Proteomes" id="UP000564806">
    <property type="component" value="Unassembled WGS sequence"/>
</dbReference>
<keyword evidence="2" id="KW-0813">Transport</keyword>